<dbReference type="STRING" id="1187848.A1QO_03880"/>
<sequence length="105" mass="11675">MTNDYFKPCMHLALAEVSPNRDVDTESFVDKQLLIAATSSMSEKLKNASDSGRHGWWDNSVISIGGLYDLRNKAISNNDHVSVLNYTAMIAMRESHPESKKNTSA</sequence>
<name>A0A1E5BIW6_9VIBR</name>
<dbReference type="RefSeq" id="WP_017041728.1">
    <property type="nucleotide sequence ID" value="NZ_AJYQ02000020.1"/>
</dbReference>
<evidence type="ECO:0000313" key="2">
    <source>
        <dbReference type="Proteomes" id="UP000094741"/>
    </source>
</evidence>
<organism evidence="1 2">
    <name type="scientific">Vibrio genomosp. F10 str. ZF-129</name>
    <dbReference type="NCBI Taxonomy" id="1187848"/>
    <lineage>
        <taxon>Bacteria</taxon>
        <taxon>Pseudomonadati</taxon>
        <taxon>Pseudomonadota</taxon>
        <taxon>Gammaproteobacteria</taxon>
        <taxon>Vibrionales</taxon>
        <taxon>Vibrionaceae</taxon>
        <taxon>Vibrio</taxon>
    </lineage>
</organism>
<reference evidence="1 2" key="1">
    <citation type="journal article" date="2012" name="Science">
        <title>Ecological populations of bacteria act as socially cohesive units of antibiotic production and resistance.</title>
        <authorList>
            <person name="Cordero O.X."/>
            <person name="Wildschutte H."/>
            <person name="Kirkup B."/>
            <person name="Proehl S."/>
            <person name="Ngo L."/>
            <person name="Hussain F."/>
            <person name="Le Roux F."/>
            <person name="Mincer T."/>
            <person name="Polz M.F."/>
        </authorList>
    </citation>
    <scope>NUCLEOTIDE SEQUENCE [LARGE SCALE GENOMIC DNA]</scope>
    <source>
        <strain evidence="1 2">ZF-129</strain>
    </source>
</reference>
<protein>
    <submittedName>
        <fullName evidence="1">Uncharacterized protein</fullName>
    </submittedName>
</protein>
<accession>A0A1E5BIW6</accession>
<proteinExistence type="predicted"/>
<dbReference type="Proteomes" id="UP000094741">
    <property type="component" value="Unassembled WGS sequence"/>
</dbReference>
<evidence type="ECO:0000313" key="1">
    <source>
        <dbReference type="EMBL" id="OEE37252.1"/>
    </source>
</evidence>
<gene>
    <name evidence="1" type="ORF">A1QO_03880</name>
</gene>
<comment type="caution">
    <text evidence="1">The sequence shown here is derived from an EMBL/GenBank/DDBJ whole genome shotgun (WGS) entry which is preliminary data.</text>
</comment>
<dbReference type="AlphaFoldDB" id="A0A1E5BIW6"/>
<dbReference type="eggNOG" id="ENOG50325VK">
    <property type="taxonomic scope" value="Bacteria"/>
</dbReference>
<dbReference type="EMBL" id="AJYQ02000020">
    <property type="protein sequence ID" value="OEE37252.1"/>
    <property type="molecule type" value="Genomic_DNA"/>
</dbReference>